<name>A0ABQ1WKJ9_9BACT</name>
<comment type="caution">
    <text evidence="1">The sequence shown here is derived from an EMBL/GenBank/DDBJ whole genome shotgun (WGS) entry which is preliminary data.</text>
</comment>
<organism evidence="1 2">
    <name type="scientific">Hymenobacter glacieicola</name>
    <dbReference type="NCBI Taxonomy" id="1562124"/>
    <lineage>
        <taxon>Bacteria</taxon>
        <taxon>Pseudomonadati</taxon>
        <taxon>Bacteroidota</taxon>
        <taxon>Cytophagia</taxon>
        <taxon>Cytophagales</taxon>
        <taxon>Hymenobacteraceae</taxon>
        <taxon>Hymenobacter</taxon>
    </lineage>
</organism>
<dbReference type="EMBL" id="BMGS01000002">
    <property type="protein sequence ID" value="GGG34093.1"/>
    <property type="molecule type" value="Genomic_DNA"/>
</dbReference>
<reference evidence="2" key="1">
    <citation type="journal article" date="2019" name="Int. J. Syst. Evol. Microbiol.">
        <title>The Global Catalogue of Microorganisms (GCM) 10K type strain sequencing project: providing services to taxonomists for standard genome sequencing and annotation.</title>
        <authorList>
            <consortium name="The Broad Institute Genomics Platform"/>
            <consortium name="The Broad Institute Genome Sequencing Center for Infectious Disease"/>
            <person name="Wu L."/>
            <person name="Ma J."/>
        </authorList>
    </citation>
    <scope>NUCLEOTIDE SEQUENCE [LARGE SCALE GENOMIC DNA]</scope>
    <source>
        <strain evidence="2">CGMCC 1.12990</strain>
    </source>
</reference>
<gene>
    <name evidence="1" type="ORF">GCM10011378_08140</name>
</gene>
<dbReference type="RefSeq" id="WP_188556545.1">
    <property type="nucleotide sequence ID" value="NZ_BMGS01000002.1"/>
</dbReference>
<sequence length="85" mass="9049">MKIEDIDKAVAFRADLIKAENLLNEVKKVSVLGGRGYIRIAAGTGASVDVDAADISAGTWRRVVDAICTDLNEEINSCATAIDKL</sequence>
<protein>
    <submittedName>
        <fullName evidence="1">Uncharacterized protein</fullName>
    </submittedName>
</protein>
<accession>A0ABQ1WKJ9</accession>
<keyword evidence="2" id="KW-1185">Reference proteome</keyword>
<evidence type="ECO:0000313" key="1">
    <source>
        <dbReference type="EMBL" id="GGG34093.1"/>
    </source>
</evidence>
<proteinExistence type="predicted"/>
<dbReference type="Proteomes" id="UP000601361">
    <property type="component" value="Unassembled WGS sequence"/>
</dbReference>
<evidence type="ECO:0000313" key="2">
    <source>
        <dbReference type="Proteomes" id="UP000601361"/>
    </source>
</evidence>